<dbReference type="EMBL" id="SRHE01000619">
    <property type="protein sequence ID" value="TWW08534.1"/>
    <property type="molecule type" value="Genomic_DNA"/>
</dbReference>
<dbReference type="GO" id="GO:0016787">
    <property type="term" value="F:hydrolase activity"/>
    <property type="evidence" value="ECO:0007669"/>
    <property type="project" value="InterPro"/>
</dbReference>
<reference evidence="3 4" key="1">
    <citation type="submission" date="2019-08" db="EMBL/GenBank/DDBJ databases">
        <title>100 year-old enigma solved: identification of Planctomyces bekefii, the type genus and species of the phylum Planctomycetes.</title>
        <authorList>
            <person name="Svetlana D.N."/>
            <person name="Overmann J."/>
        </authorList>
    </citation>
    <scope>NUCLEOTIDE SEQUENCE [LARGE SCALE GENOMIC DNA]</scope>
    <source>
        <strain evidence="3">Phe10_nw2017</strain>
    </source>
</reference>
<evidence type="ECO:0000313" key="3">
    <source>
        <dbReference type="EMBL" id="TWW08534.1"/>
    </source>
</evidence>
<dbReference type="Pfam" id="PF06439">
    <property type="entry name" value="3keto-disac_hyd"/>
    <property type="match status" value="1"/>
</dbReference>
<proteinExistence type="predicted"/>
<dbReference type="Proteomes" id="UP000321083">
    <property type="component" value="Unassembled WGS sequence"/>
</dbReference>
<evidence type="ECO:0000256" key="1">
    <source>
        <dbReference type="SAM" id="MobiDB-lite"/>
    </source>
</evidence>
<dbReference type="InterPro" id="IPR010496">
    <property type="entry name" value="AL/BT2_dom"/>
</dbReference>
<sequence length="231" mass="25517">MTTCLAVCCCAVCGAVQADEKWEALFDGRTLKGWKKAEHGRAVYEVVDGAIHGVTVEGSPNTFLMSEEEFGDFELTFEVRVHDGLNSGCQIRSRGKTEADVTAEEVRTGRRPQGEGGLGRFHGPQVELEKSPGFTGYVYGEATQYGWLSPEPKSGGKPHELMKSGDWNRIRILAKGPRIQTWVNDQPVADLTHDEIYKTHPRGHIGLQVHGIAAGTGPFDVSWRNIRVRRL</sequence>
<feature type="compositionally biased region" description="Basic and acidic residues" evidence="1">
    <location>
        <begin position="96"/>
        <end position="108"/>
    </location>
</feature>
<name>A0A5C6M5R2_9PLAN</name>
<evidence type="ECO:0000259" key="2">
    <source>
        <dbReference type="Pfam" id="PF06439"/>
    </source>
</evidence>
<reference evidence="3 4" key="2">
    <citation type="submission" date="2019-08" db="EMBL/GenBank/DDBJ databases">
        <authorList>
            <person name="Henke P."/>
        </authorList>
    </citation>
    <scope>NUCLEOTIDE SEQUENCE [LARGE SCALE GENOMIC DNA]</scope>
    <source>
        <strain evidence="3">Phe10_nw2017</strain>
    </source>
</reference>
<comment type="caution">
    <text evidence="3">The sequence shown here is derived from an EMBL/GenBank/DDBJ whole genome shotgun (WGS) entry which is preliminary data.</text>
</comment>
<accession>A0A5C6M5R2</accession>
<keyword evidence="4" id="KW-1185">Reference proteome</keyword>
<protein>
    <recommendedName>
        <fullName evidence="2">3-keto-alpha-glucoside-1,2-lyase/3-keto-2-hydroxy-glucal hydratase domain-containing protein</fullName>
    </recommendedName>
</protein>
<dbReference type="AlphaFoldDB" id="A0A5C6M5R2"/>
<feature type="region of interest" description="Disordered" evidence="1">
    <location>
        <begin position="96"/>
        <end position="125"/>
    </location>
</feature>
<feature type="domain" description="3-keto-alpha-glucoside-1,2-lyase/3-keto-2-hydroxy-glucal hydratase" evidence="2">
    <location>
        <begin position="21"/>
        <end position="229"/>
    </location>
</feature>
<gene>
    <name evidence="3" type="ORF">E3A20_23370</name>
</gene>
<evidence type="ECO:0000313" key="4">
    <source>
        <dbReference type="Proteomes" id="UP000321083"/>
    </source>
</evidence>
<organism evidence="3 4">
    <name type="scientific">Planctomyces bekefii</name>
    <dbReference type="NCBI Taxonomy" id="1653850"/>
    <lineage>
        <taxon>Bacteria</taxon>
        <taxon>Pseudomonadati</taxon>
        <taxon>Planctomycetota</taxon>
        <taxon>Planctomycetia</taxon>
        <taxon>Planctomycetales</taxon>
        <taxon>Planctomycetaceae</taxon>
        <taxon>Planctomyces</taxon>
    </lineage>
</organism>
<dbReference type="Gene3D" id="2.60.120.560">
    <property type="entry name" value="Exo-inulinase, domain 1"/>
    <property type="match status" value="1"/>
</dbReference>